<keyword evidence="5 9" id="KW-0067">ATP-binding</keyword>
<keyword evidence="9" id="KW-0963">Cytoplasm</keyword>
<dbReference type="GO" id="GO:0103016">
    <property type="term" value="F:tRNA-uridine 2-sulfurtransferase activity"/>
    <property type="evidence" value="ECO:0007669"/>
    <property type="project" value="UniProtKB-EC"/>
</dbReference>
<accession>A0A1F8F3I3</accession>
<dbReference type="InterPro" id="IPR046884">
    <property type="entry name" value="MnmA-like_central"/>
</dbReference>
<dbReference type="GO" id="GO:0005737">
    <property type="term" value="C:cytoplasm"/>
    <property type="evidence" value="ECO:0007669"/>
    <property type="project" value="UniProtKB-SubCell"/>
</dbReference>
<evidence type="ECO:0000259" key="11">
    <source>
        <dbReference type="Pfam" id="PF20259"/>
    </source>
</evidence>
<dbReference type="GO" id="GO:0002143">
    <property type="term" value="P:tRNA wobble position uridine thiolation"/>
    <property type="evidence" value="ECO:0007669"/>
    <property type="project" value="TreeGrafter"/>
</dbReference>
<dbReference type="AlphaFoldDB" id="A0A1F8F3I3"/>
<feature type="region of interest" description="Interaction with tRNA" evidence="9">
    <location>
        <begin position="348"/>
        <end position="349"/>
    </location>
</feature>
<dbReference type="EC" id="2.8.1.13" evidence="9"/>
<dbReference type="HAMAP" id="MF_00144">
    <property type="entry name" value="tRNA_thiouridyl_MnmA"/>
    <property type="match status" value="1"/>
</dbReference>
<evidence type="ECO:0000256" key="8">
    <source>
        <dbReference type="ARBA" id="ARBA00051542"/>
    </source>
</evidence>
<evidence type="ECO:0000256" key="7">
    <source>
        <dbReference type="ARBA" id="ARBA00023157"/>
    </source>
</evidence>
<dbReference type="Gene3D" id="3.40.50.620">
    <property type="entry name" value="HUPs"/>
    <property type="match status" value="1"/>
</dbReference>
<comment type="caution">
    <text evidence="9">Lacks conserved residue(s) required for the propagation of feature annotation.</text>
</comment>
<dbReference type="Pfam" id="PF20258">
    <property type="entry name" value="tRNA_Me_trans_C"/>
    <property type="match status" value="1"/>
</dbReference>
<keyword evidence="7" id="KW-1015">Disulfide bond</keyword>
<comment type="caution">
    <text evidence="12">The sequence shown here is derived from an EMBL/GenBank/DDBJ whole genome shotgun (WGS) entry which is preliminary data.</text>
</comment>
<protein>
    <recommendedName>
        <fullName evidence="9">tRNA-specific 2-thiouridylase MnmA</fullName>
        <ecNumber evidence="9">2.8.1.13</ecNumber>
    </recommendedName>
</protein>
<dbReference type="GO" id="GO:0005524">
    <property type="term" value="F:ATP binding"/>
    <property type="evidence" value="ECO:0007669"/>
    <property type="project" value="UniProtKB-KW"/>
</dbReference>
<dbReference type="NCBIfam" id="NF001138">
    <property type="entry name" value="PRK00143.1"/>
    <property type="match status" value="1"/>
</dbReference>
<feature type="site" description="Interaction with tRNA" evidence="9">
    <location>
        <position position="144"/>
    </location>
</feature>
<feature type="domain" description="tRNA-specific 2-thiouridylase MnmA-like central" evidence="11">
    <location>
        <begin position="240"/>
        <end position="311"/>
    </location>
</feature>
<evidence type="ECO:0000313" key="12">
    <source>
        <dbReference type="EMBL" id="OGN07692.1"/>
    </source>
</evidence>
<dbReference type="InterPro" id="IPR014729">
    <property type="entry name" value="Rossmann-like_a/b/a_fold"/>
</dbReference>
<keyword evidence="6 9" id="KW-0694">RNA-binding</keyword>
<keyword evidence="3 9" id="KW-0819">tRNA processing</keyword>
<organism evidence="12 13">
    <name type="scientific">Candidatus Yanofskybacteria bacterium RIFCSPHIGHO2_01_FULL_45_42</name>
    <dbReference type="NCBI Taxonomy" id="1802671"/>
    <lineage>
        <taxon>Bacteria</taxon>
        <taxon>Candidatus Yanofskyibacteriota</taxon>
    </lineage>
</organism>
<dbReference type="Gene3D" id="2.30.30.280">
    <property type="entry name" value="Adenine nucleotide alpha hydrolases-like domains"/>
    <property type="match status" value="1"/>
</dbReference>
<evidence type="ECO:0000256" key="9">
    <source>
        <dbReference type="HAMAP-Rule" id="MF_00144"/>
    </source>
</evidence>
<dbReference type="NCBIfam" id="TIGR00420">
    <property type="entry name" value="trmU"/>
    <property type="match status" value="1"/>
</dbReference>
<evidence type="ECO:0000259" key="10">
    <source>
        <dbReference type="Pfam" id="PF20258"/>
    </source>
</evidence>
<proteinExistence type="inferred from homology"/>
<feature type="active site" description="Cysteine persulfide intermediate" evidence="9">
    <location>
        <position position="232"/>
    </location>
</feature>
<dbReference type="Pfam" id="PF20259">
    <property type="entry name" value="tRNA_Me_trans_M"/>
    <property type="match status" value="1"/>
</dbReference>
<evidence type="ECO:0000256" key="5">
    <source>
        <dbReference type="ARBA" id="ARBA00022840"/>
    </source>
</evidence>
<dbReference type="FunFam" id="2.30.30.280:FF:000001">
    <property type="entry name" value="tRNA-specific 2-thiouridylase MnmA"/>
    <property type="match status" value="1"/>
</dbReference>
<dbReference type="InterPro" id="IPR023382">
    <property type="entry name" value="MnmA-like_central_sf"/>
</dbReference>
<reference evidence="12 13" key="1">
    <citation type="journal article" date="2016" name="Nat. Commun.">
        <title>Thousands of microbial genomes shed light on interconnected biogeochemical processes in an aquifer system.</title>
        <authorList>
            <person name="Anantharaman K."/>
            <person name="Brown C.T."/>
            <person name="Hug L.A."/>
            <person name="Sharon I."/>
            <person name="Castelle C.J."/>
            <person name="Probst A.J."/>
            <person name="Thomas B.C."/>
            <person name="Singh A."/>
            <person name="Wilkins M.J."/>
            <person name="Karaoz U."/>
            <person name="Brodie E.L."/>
            <person name="Williams K.H."/>
            <person name="Hubbard S.S."/>
            <person name="Banfield J.F."/>
        </authorList>
    </citation>
    <scope>NUCLEOTIDE SEQUENCE [LARGE SCALE GENOMIC DNA]</scope>
</reference>
<dbReference type="EMBL" id="MGJL01000021">
    <property type="protein sequence ID" value="OGN07692.1"/>
    <property type="molecule type" value="Genomic_DNA"/>
</dbReference>
<dbReference type="PANTHER" id="PTHR11933">
    <property type="entry name" value="TRNA 5-METHYLAMINOMETHYL-2-THIOURIDYLATE -METHYLTRANSFERASE"/>
    <property type="match status" value="1"/>
</dbReference>
<comment type="catalytic activity">
    <reaction evidence="8 9">
        <text>S-sulfanyl-L-cysteinyl-[protein] + uridine(34) in tRNA + AH2 + ATP = 2-thiouridine(34) in tRNA + L-cysteinyl-[protein] + A + AMP + diphosphate + H(+)</text>
        <dbReference type="Rhea" id="RHEA:47032"/>
        <dbReference type="Rhea" id="RHEA-COMP:10131"/>
        <dbReference type="Rhea" id="RHEA-COMP:11726"/>
        <dbReference type="Rhea" id="RHEA-COMP:11727"/>
        <dbReference type="Rhea" id="RHEA-COMP:11728"/>
        <dbReference type="ChEBI" id="CHEBI:13193"/>
        <dbReference type="ChEBI" id="CHEBI:15378"/>
        <dbReference type="ChEBI" id="CHEBI:17499"/>
        <dbReference type="ChEBI" id="CHEBI:29950"/>
        <dbReference type="ChEBI" id="CHEBI:30616"/>
        <dbReference type="ChEBI" id="CHEBI:33019"/>
        <dbReference type="ChEBI" id="CHEBI:61963"/>
        <dbReference type="ChEBI" id="CHEBI:65315"/>
        <dbReference type="ChEBI" id="CHEBI:87170"/>
        <dbReference type="ChEBI" id="CHEBI:456215"/>
        <dbReference type="EC" id="2.8.1.13"/>
    </reaction>
</comment>
<dbReference type="Proteomes" id="UP000178023">
    <property type="component" value="Unassembled WGS sequence"/>
</dbReference>
<evidence type="ECO:0000256" key="4">
    <source>
        <dbReference type="ARBA" id="ARBA00022741"/>
    </source>
</evidence>
<feature type="binding site" evidence="9">
    <location>
        <position position="143"/>
    </location>
    <ligand>
        <name>ATP</name>
        <dbReference type="ChEBI" id="CHEBI:30616"/>
    </ligand>
</feature>
<keyword evidence="4 9" id="KW-0547">Nucleotide-binding</keyword>
<keyword evidence="1 9" id="KW-0820">tRNA-binding</keyword>
<dbReference type="SUPFAM" id="SSF52402">
    <property type="entry name" value="Adenine nucleotide alpha hydrolases-like"/>
    <property type="match status" value="1"/>
</dbReference>
<dbReference type="GO" id="GO:0000049">
    <property type="term" value="F:tRNA binding"/>
    <property type="evidence" value="ECO:0007669"/>
    <property type="project" value="UniProtKB-KW"/>
</dbReference>
<feature type="binding site" evidence="9">
    <location>
        <position position="39"/>
    </location>
    <ligand>
        <name>ATP</name>
        <dbReference type="ChEBI" id="CHEBI:30616"/>
    </ligand>
</feature>
<feature type="domain" description="tRNA-specific 2-thiouridylase MnmA-like C-terminal" evidence="10">
    <location>
        <begin position="324"/>
        <end position="398"/>
    </location>
</feature>
<dbReference type="InterPro" id="IPR004506">
    <property type="entry name" value="MnmA-like"/>
</dbReference>
<evidence type="ECO:0000256" key="2">
    <source>
        <dbReference type="ARBA" id="ARBA00022679"/>
    </source>
</evidence>
<feature type="binding site" evidence="9">
    <location>
        <begin position="13"/>
        <end position="20"/>
    </location>
    <ligand>
        <name>ATP</name>
        <dbReference type="ChEBI" id="CHEBI:30616"/>
    </ligand>
</feature>
<evidence type="ECO:0000313" key="13">
    <source>
        <dbReference type="Proteomes" id="UP000178023"/>
    </source>
</evidence>
<feature type="site" description="Interaction with tRNA" evidence="9">
    <location>
        <position position="382"/>
    </location>
</feature>
<dbReference type="InterPro" id="IPR046885">
    <property type="entry name" value="MnmA-like_C"/>
</dbReference>
<evidence type="ECO:0000256" key="3">
    <source>
        <dbReference type="ARBA" id="ARBA00022694"/>
    </source>
</evidence>
<feature type="region of interest" description="Interaction with tRNA" evidence="9">
    <location>
        <begin position="182"/>
        <end position="184"/>
    </location>
</feature>
<name>A0A1F8F3I3_9BACT</name>
<evidence type="ECO:0000256" key="6">
    <source>
        <dbReference type="ARBA" id="ARBA00022884"/>
    </source>
</evidence>
<comment type="function">
    <text evidence="9">Catalyzes the 2-thiolation of uridine at the wobble position (U34) of tRNA, leading to the formation of s(2)U34.</text>
</comment>
<comment type="similarity">
    <text evidence="9">Belongs to the MnmA/TRMU family.</text>
</comment>
<dbReference type="Gene3D" id="2.40.30.10">
    <property type="entry name" value="Translation factors"/>
    <property type="match status" value="1"/>
</dbReference>
<comment type="subcellular location">
    <subcellularLocation>
        <location evidence="9">Cytoplasm</location>
    </subcellularLocation>
</comment>
<dbReference type="FunFam" id="3.40.50.620:FF:000115">
    <property type="entry name" value="tRNA-specific 2-thiouridylase MnmA"/>
    <property type="match status" value="1"/>
</dbReference>
<dbReference type="PANTHER" id="PTHR11933:SF5">
    <property type="entry name" value="MITOCHONDRIAL TRNA-SPECIFIC 2-THIOURIDYLASE 1"/>
    <property type="match status" value="1"/>
</dbReference>
<feature type="region of interest" description="Interaction with target base in tRNA" evidence="9">
    <location>
        <begin position="114"/>
        <end position="116"/>
    </location>
</feature>
<evidence type="ECO:0000256" key="1">
    <source>
        <dbReference type="ARBA" id="ARBA00022555"/>
    </source>
</evidence>
<dbReference type="CDD" id="cd01998">
    <property type="entry name" value="MnmA_TRMU-like"/>
    <property type="match status" value="1"/>
</dbReference>
<gene>
    <name evidence="9" type="primary">mnmA</name>
    <name evidence="12" type="ORF">A2750_02585</name>
</gene>
<feature type="active site" description="Nucleophile" evidence="9">
    <location>
        <position position="119"/>
    </location>
</feature>
<keyword evidence="2 9" id="KW-0808">Transferase</keyword>
<dbReference type="Pfam" id="PF03054">
    <property type="entry name" value="tRNA_Me_trans"/>
    <property type="match status" value="1"/>
</dbReference>
<sequence length="399" mass="45344">MKKGVGEKLVFVAMSGGVDSSVAAALLKKEGYEVTGVFMRPWSSELTTDSQGRTLKGSQGSTLNYCPWQKDREDAMRVAAKLDMPLLTWDFSKEYKKEVADYMIREYRAGRTPNPDVMCNKHIKFGLFLKKALEEGADYIATGHYVRIRPTTNYQLPTTRNKKSKKLSVVGCRLLVAVDKNKDQSYFLWTLTQKQLKHCLFPIGDYTKPEVRRTARKFGLPTADKKDSQGVCFVGPLDVKEFLKNYIKPKKGLVLRFNLNKALRLNLNTVVGEHDGVFYYTIGQRHGLNIKNGKGPYYVARKDIKKNIIYVDNRPPTTNNRQQGTIIADVNWITERPKLPAKINVKIRYRSESTPIMLTRMHSNYRATALPRYKLQAITPGQSAVFYRGDELLGGGVIK</sequence>